<dbReference type="Gene3D" id="1.10.1660.10">
    <property type="match status" value="1"/>
</dbReference>
<dbReference type="Pfam" id="PF13591">
    <property type="entry name" value="MerR_2"/>
    <property type="match status" value="1"/>
</dbReference>
<dbReference type="OrthoDB" id="1494789at2"/>
<evidence type="ECO:0000313" key="2">
    <source>
        <dbReference type="Proteomes" id="UP000281028"/>
    </source>
</evidence>
<dbReference type="AlphaFoldDB" id="A0A3S1D1D9"/>
<sequence>METQHSITVEQCSQYYSISSAFIFDLDEHGLITLLRMEEEAYLDYDQLPLLEKYMRLHYDLQVNMEGLEAISHLLERVQLLHATIRRLGGEIPQ</sequence>
<name>A0A3S1D1D9_9BACT</name>
<proteinExistence type="predicted"/>
<reference evidence="1" key="1">
    <citation type="submission" date="2020-05" db="EMBL/GenBank/DDBJ databases">
        <title>Chitinophaga laudate sp. nov., isolated from a tropical peat swamp.</title>
        <authorList>
            <person name="Goh C.B.S."/>
            <person name="Lee M.S."/>
            <person name="Parimannan S."/>
            <person name="Pasbakhsh P."/>
            <person name="Yule C.M."/>
            <person name="Rajandas H."/>
            <person name="Loke S."/>
            <person name="Croft L."/>
            <person name="Tan J.B.L."/>
        </authorList>
    </citation>
    <scope>NUCLEOTIDE SEQUENCE</scope>
    <source>
        <strain evidence="1">Mgbs1</strain>
    </source>
</reference>
<comment type="caution">
    <text evidence="1">The sequence shown here is derived from an EMBL/GenBank/DDBJ whole genome shotgun (WGS) entry which is preliminary data.</text>
</comment>
<organism evidence="1 2">
    <name type="scientific">Chitinophaga solisilvae</name>
    <dbReference type="NCBI Taxonomy" id="1233460"/>
    <lineage>
        <taxon>Bacteria</taxon>
        <taxon>Pseudomonadati</taxon>
        <taxon>Bacteroidota</taxon>
        <taxon>Chitinophagia</taxon>
        <taxon>Chitinophagales</taxon>
        <taxon>Chitinophagaceae</taxon>
        <taxon>Chitinophaga</taxon>
    </lineage>
</organism>
<keyword evidence="2" id="KW-1185">Reference proteome</keyword>
<protein>
    <submittedName>
        <fullName evidence="1">Uncharacterized protein</fullName>
    </submittedName>
</protein>
<gene>
    <name evidence="1" type="ORF">ECE50_012230</name>
</gene>
<dbReference type="Proteomes" id="UP000281028">
    <property type="component" value="Unassembled WGS sequence"/>
</dbReference>
<evidence type="ECO:0000313" key="1">
    <source>
        <dbReference type="EMBL" id="NSL87605.1"/>
    </source>
</evidence>
<dbReference type="EMBL" id="RIAR02000001">
    <property type="protein sequence ID" value="NSL87605.1"/>
    <property type="molecule type" value="Genomic_DNA"/>
</dbReference>
<accession>A0A3S1D1D9</accession>